<organism evidence="7 8">
    <name type="scientific">Chilo suppressalis</name>
    <name type="common">Asiatic rice borer moth</name>
    <dbReference type="NCBI Taxonomy" id="168631"/>
    <lineage>
        <taxon>Eukaryota</taxon>
        <taxon>Metazoa</taxon>
        <taxon>Ecdysozoa</taxon>
        <taxon>Arthropoda</taxon>
        <taxon>Hexapoda</taxon>
        <taxon>Insecta</taxon>
        <taxon>Pterygota</taxon>
        <taxon>Neoptera</taxon>
        <taxon>Endopterygota</taxon>
        <taxon>Lepidoptera</taxon>
        <taxon>Glossata</taxon>
        <taxon>Ditrysia</taxon>
        <taxon>Pyraloidea</taxon>
        <taxon>Crambidae</taxon>
        <taxon>Crambinae</taxon>
        <taxon>Chilo</taxon>
    </lineage>
</organism>
<evidence type="ECO:0000256" key="1">
    <source>
        <dbReference type="ARBA" id="ARBA00002549"/>
    </source>
</evidence>
<gene>
    <name evidence="7" type="ORF">CHILSU_LOCUS4117</name>
</gene>
<dbReference type="InterPro" id="IPR014025">
    <property type="entry name" value="Glutaredoxin_subgr"/>
</dbReference>
<protein>
    <recommendedName>
        <fullName evidence="6">Glutaredoxin domain-containing protein</fullName>
    </recommendedName>
</protein>
<evidence type="ECO:0000256" key="4">
    <source>
        <dbReference type="ARBA" id="ARBA00023157"/>
    </source>
</evidence>
<keyword evidence="5" id="KW-0676">Redox-active center</keyword>
<dbReference type="PROSITE" id="PS51354">
    <property type="entry name" value="GLUTAREDOXIN_2"/>
    <property type="match status" value="1"/>
</dbReference>
<dbReference type="SUPFAM" id="SSF52833">
    <property type="entry name" value="Thioredoxin-like"/>
    <property type="match status" value="1"/>
</dbReference>
<dbReference type="CDD" id="cd03419">
    <property type="entry name" value="GRX_GRXh_1_2_like"/>
    <property type="match status" value="1"/>
</dbReference>
<dbReference type="Proteomes" id="UP001153292">
    <property type="component" value="Chromosome 18"/>
</dbReference>
<evidence type="ECO:0000313" key="8">
    <source>
        <dbReference type="Proteomes" id="UP001153292"/>
    </source>
</evidence>
<keyword evidence="8" id="KW-1185">Reference proteome</keyword>
<dbReference type="PANTHER" id="PTHR45694:SF5">
    <property type="entry name" value="GLUTAREDOXIN 2"/>
    <property type="match status" value="1"/>
</dbReference>
<dbReference type="InterPro" id="IPR011767">
    <property type="entry name" value="GLR_AS"/>
</dbReference>
<keyword evidence="3" id="KW-0249">Electron transport</keyword>
<sequence>MGSGGSKIISTAKMGNPEVQQFIKAAITQDKVVIFSKSYCPYCKLAKDVFNKVKQPFKVFELDQQDDGDTIQDNLAQITGFRTVPQVFINGNCVGGGSDVKALYDAGKLESMLIG</sequence>
<evidence type="ECO:0000256" key="3">
    <source>
        <dbReference type="ARBA" id="ARBA00022982"/>
    </source>
</evidence>
<name>A0ABN8AXA2_CHISP</name>
<dbReference type="InterPro" id="IPR036249">
    <property type="entry name" value="Thioredoxin-like_sf"/>
</dbReference>
<dbReference type="Pfam" id="PF00462">
    <property type="entry name" value="Glutaredoxin"/>
    <property type="match status" value="1"/>
</dbReference>
<dbReference type="InterPro" id="IPR002109">
    <property type="entry name" value="Glutaredoxin"/>
</dbReference>
<evidence type="ECO:0000256" key="5">
    <source>
        <dbReference type="ARBA" id="ARBA00023284"/>
    </source>
</evidence>
<dbReference type="NCBIfam" id="TIGR02180">
    <property type="entry name" value="GRX_euk"/>
    <property type="match status" value="1"/>
</dbReference>
<dbReference type="PANTHER" id="PTHR45694">
    <property type="entry name" value="GLUTAREDOXIN 2"/>
    <property type="match status" value="1"/>
</dbReference>
<dbReference type="PRINTS" id="PR00160">
    <property type="entry name" value="GLUTAREDOXIN"/>
</dbReference>
<proteinExistence type="predicted"/>
<reference evidence="7" key="1">
    <citation type="submission" date="2021-12" db="EMBL/GenBank/DDBJ databases">
        <authorList>
            <person name="King R."/>
        </authorList>
    </citation>
    <scope>NUCLEOTIDE SEQUENCE</scope>
</reference>
<feature type="domain" description="Glutaredoxin" evidence="6">
    <location>
        <begin position="32"/>
        <end position="94"/>
    </location>
</feature>
<dbReference type="EMBL" id="OU963911">
    <property type="protein sequence ID" value="CAH0400909.1"/>
    <property type="molecule type" value="Genomic_DNA"/>
</dbReference>
<dbReference type="Gene3D" id="3.40.30.10">
    <property type="entry name" value="Glutaredoxin"/>
    <property type="match status" value="1"/>
</dbReference>
<dbReference type="InterPro" id="IPR011899">
    <property type="entry name" value="Glutaredoxin_euk/vir"/>
</dbReference>
<dbReference type="PROSITE" id="PS00195">
    <property type="entry name" value="GLUTAREDOXIN_1"/>
    <property type="match status" value="1"/>
</dbReference>
<comment type="function">
    <text evidence="1">Has a glutathione-disulfide oxidoreductase activity in the presence of NADPH and glutathione reductase. Reduces low molecular weight disulfides and proteins.</text>
</comment>
<evidence type="ECO:0000259" key="6">
    <source>
        <dbReference type="Pfam" id="PF00462"/>
    </source>
</evidence>
<evidence type="ECO:0000256" key="2">
    <source>
        <dbReference type="ARBA" id="ARBA00022448"/>
    </source>
</evidence>
<evidence type="ECO:0000313" key="7">
    <source>
        <dbReference type="EMBL" id="CAH0400909.1"/>
    </source>
</evidence>
<keyword evidence="4" id="KW-1015">Disulfide bond</keyword>
<keyword evidence="2" id="KW-0813">Transport</keyword>
<accession>A0ABN8AXA2</accession>